<organism evidence="7 8">
    <name type="scientific">Peltaster fructicola</name>
    <dbReference type="NCBI Taxonomy" id="286661"/>
    <lineage>
        <taxon>Eukaryota</taxon>
        <taxon>Fungi</taxon>
        <taxon>Dikarya</taxon>
        <taxon>Ascomycota</taxon>
        <taxon>Pezizomycotina</taxon>
        <taxon>Dothideomycetes</taxon>
        <taxon>Dothideomycetes incertae sedis</taxon>
        <taxon>Peltaster</taxon>
    </lineage>
</organism>
<evidence type="ECO:0000313" key="8">
    <source>
        <dbReference type="Proteomes" id="UP000503462"/>
    </source>
</evidence>
<keyword evidence="3" id="KW-0808">Transferase</keyword>
<dbReference type="GO" id="GO:0016757">
    <property type="term" value="F:glycosyltransferase activity"/>
    <property type="evidence" value="ECO:0007669"/>
    <property type="project" value="UniProtKB-KW"/>
</dbReference>
<keyword evidence="5" id="KW-1133">Transmembrane helix</keyword>
<keyword evidence="8" id="KW-1185">Reference proteome</keyword>
<evidence type="ECO:0008006" key="9">
    <source>
        <dbReference type="Google" id="ProtNLM"/>
    </source>
</evidence>
<evidence type="ECO:0000256" key="5">
    <source>
        <dbReference type="ARBA" id="ARBA00022989"/>
    </source>
</evidence>
<dbReference type="InterPro" id="IPR029044">
    <property type="entry name" value="Nucleotide-diphossugar_trans"/>
</dbReference>
<dbReference type="SUPFAM" id="SSF53448">
    <property type="entry name" value="Nucleotide-diphospho-sugar transferases"/>
    <property type="match status" value="1"/>
</dbReference>
<dbReference type="CDD" id="cd06421">
    <property type="entry name" value="CESA_CelA_like"/>
    <property type="match status" value="1"/>
</dbReference>
<reference evidence="7 8" key="1">
    <citation type="journal article" date="2016" name="Sci. Rep.">
        <title>Peltaster fructicola genome reveals evolution from an invasive phytopathogen to an ectophytic parasite.</title>
        <authorList>
            <person name="Xu C."/>
            <person name="Chen H."/>
            <person name="Gleason M.L."/>
            <person name="Xu J.R."/>
            <person name="Liu H."/>
            <person name="Zhang R."/>
            <person name="Sun G."/>
        </authorList>
    </citation>
    <scope>NUCLEOTIDE SEQUENCE [LARGE SCALE GENOMIC DNA]</scope>
    <source>
        <strain evidence="7 8">LNHT1506</strain>
    </source>
</reference>
<dbReference type="Gene3D" id="3.90.550.10">
    <property type="entry name" value="Spore Coat Polysaccharide Biosynthesis Protein SpsA, Chain A"/>
    <property type="match status" value="1"/>
</dbReference>
<proteinExistence type="predicted"/>
<keyword evidence="2" id="KW-0328">Glycosyltransferase</keyword>
<protein>
    <recommendedName>
        <fullName evidence="9">Glycosyltransferase 2-like domain-containing protein</fullName>
    </recommendedName>
</protein>
<comment type="subcellular location">
    <subcellularLocation>
        <location evidence="1">Membrane</location>
        <topology evidence="1">Multi-pass membrane protein</topology>
    </subcellularLocation>
</comment>
<dbReference type="AlphaFoldDB" id="A0A6H0XQW9"/>
<evidence type="ECO:0000313" key="7">
    <source>
        <dbReference type="EMBL" id="QIW97102.1"/>
    </source>
</evidence>
<keyword evidence="4" id="KW-0812">Transmembrane</keyword>
<keyword evidence="6" id="KW-0472">Membrane</keyword>
<dbReference type="PANTHER" id="PTHR43867">
    <property type="entry name" value="CELLULOSE SYNTHASE CATALYTIC SUBUNIT A [UDP-FORMING]"/>
    <property type="match status" value="1"/>
</dbReference>
<dbReference type="PANTHER" id="PTHR43867:SF2">
    <property type="entry name" value="CELLULOSE SYNTHASE CATALYTIC SUBUNIT A [UDP-FORMING]"/>
    <property type="match status" value="1"/>
</dbReference>
<dbReference type="GO" id="GO:0016020">
    <property type="term" value="C:membrane"/>
    <property type="evidence" value="ECO:0007669"/>
    <property type="project" value="UniProtKB-SubCell"/>
</dbReference>
<dbReference type="Proteomes" id="UP000503462">
    <property type="component" value="Chromosome 2"/>
</dbReference>
<evidence type="ECO:0000256" key="2">
    <source>
        <dbReference type="ARBA" id="ARBA00022676"/>
    </source>
</evidence>
<evidence type="ECO:0000256" key="6">
    <source>
        <dbReference type="ARBA" id="ARBA00023136"/>
    </source>
</evidence>
<name>A0A6H0XQW9_9PEZI</name>
<dbReference type="EMBL" id="CP051140">
    <property type="protein sequence ID" value="QIW97102.1"/>
    <property type="molecule type" value="Genomic_DNA"/>
</dbReference>
<evidence type="ECO:0000256" key="3">
    <source>
        <dbReference type="ARBA" id="ARBA00022679"/>
    </source>
</evidence>
<accession>A0A6H0XQW9</accession>
<evidence type="ECO:0000256" key="4">
    <source>
        <dbReference type="ARBA" id="ARBA00022692"/>
    </source>
</evidence>
<evidence type="ECO:0000256" key="1">
    <source>
        <dbReference type="ARBA" id="ARBA00004141"/>
    </source>
</evidence>
<dbReference type="Pfam" id="PF13641">
    <property type="entry name" value="Glyco_tranf_2_3"/>
    <property type="match status" value="1"/>
</dbReference>
<sequence>MATSLCKSPDVVLDHYSISTLQEADRQDNGSRRASCHQTVGQFSRTAVLLGIYALRSVWLYQLWHSIHHHELSDITVARIYLSCQVLMFVADIIQTAWRLLCNSDTYRPRLRLVGSHVPLVDVVITTCGEDHDIILDTVHACCAANYPRSRRRVLVSDDSADDELRQKVQGLEGNDNVSLHYFTRNSKGVRKPGAKAGNMNAALAHLDAQNGGVPYPYVVFIDADMIVEPDFLRAQLAHLLTYSSAGLCIIPQNFYNIPVGDPLTQSLHAQQQWDEVVRDTALAAWNSGSSALMRRTALADIGGVPESGLTEDVLTGVLMQGRGWQVLYCNEPLQWGLAPETFLAHIKQRIRWSVGAFRDARHHAFGTSISLLPRMTFAQRYLAFTDGARCWFSIPVDVLCRWIFLILVATGQPLIVGEDIRPVLRTYSVLEVLRTADEVLSSTHAGYIVMRMRDLGHAWLSPYLAIAFLKELLPSTLGGTQVQFVPTGISESVLAERKPGMRASLAKRLYSMISQHGLWYHVATLTIAVAVCSAAIQQCTTRSWDNDGHGRWQLVLRHVLVPGLEWNFYLAGLQPVLYAVWPPSMPSRREQLQRTVIPIHPEQTLHVKTDDVQTHVWRPRPEFRELHWSISSWLTILPHVAGQLFWVTVGIKSIY</sequence>
<dbReference type="OrthoDB" id="72851at2759"/>
<dbReference type="InterPro" id="IPR050321">
    <property type="entry name" value="Glycosyltr_2/OpgH_subfam"/>
</dbReference>
<gene>
    <name evidence="7" type="ORF">AMS68_002620</name>
</gene>